<organism evidence="2 3">
    <name type="scientific">Pseudomonas edaphica</name>
    <dbReference type="NCBI Taxonomy" id="2006980"/>
    <lineage>
        <taxon>Bacteria</taxon>
        <taxon>Pseudomonadati</taxon>
        <taxon>Pseudomonadota</taxon>
        <taxon>Gammaproteobacteria</taxon>
        <taxon>Pseudomonadales</taxon>
        <taxon>Pseudomonadaceae</taxon>
        <taxon>Pseudomonas</taxon>
    </lineage>
</organism>
<dbReference type="EMBL" id="JACAOZ010000004">
    <property type="protein sequence ID" value="NVZ55520.1"/>
    <property type="molecule type" value="Genomic_DNA"/>
</dbReference>
<feature type="region of interest" description="Disordered" evidence="1">
    <location>
        <begin position="90"/>
        <end position="115"/>
    </location>
</feature>
<dbReference type="RefSeq" id="WP_177032745.1">
    <property type="nucleotide sequence ID" value="NZ_JACAOZ010000004.1"/>
</dbReference>
<evidence type="ECO:0000313" key="2">
    <source>
        <dbReference type="EMBL" id="NVZ55520.1"/>
    </source>
</evidence>
<feature type="region of interest" description="Disordered" evidence="1">
    <location>
        <begin position="276"/>
        <end position="327"/>
    </location>
</feature>
<dbReference type="AlphaFoldDB" id="A0A7Y7RQA2"/>
<feature type="compositionally biased region" description="Polar residues" evidence="1">
    <location>
        <begin position="106"/>
        <end position="115"/>
    </location>
</feature>
<reference evidence="2 3" key="1">
    <citation type="submission" date="2020-04" db="EMBL/GenBank/DDBJ databases">
        <title>Molecular characterization of pseudomonads from Agaricus bisporus reveal novel blotch 2 pathogens in Western Europe.</title>
        <authorList>
            <person name="Taparia T."/>
            <person name="Krijger M."/>
            <person name="Haynes E."/>
            <person name="Elpinstone J.G."/>
            <person name="Noble R."/>
            <person name="Van Der Wolf J."/>
        </authorList>
    </citation>
    <scope>NUCLEOTIDE SEQUENCE [LARGE SCALE GENOMIC DNA]</scope>
    <source>
        <strain evidence="2 3">B7002</strain>
    </source>
</reference>
<sequence length="611" mass="63487">MQNKYSLAYAMAKDGQGVFSNADNAKGGEIVSAGPLVSSALAEAPSLSSMSLALTNAGLQLNGLSLSLGLVRNSVDALEDALSRLKAVDVEPSKIDQRSEQKTTTEVKSSASQDRSLVRDAMTLRDVKSLDPVAAFQQSFAAPTVAEKTTTQLREESSKSEERLSTTLKLAPVLGEDWWLQAKTHVMDRANTIAGESPTAVTAVKMAEVVVLPVISPVITGFFSGLGETIKTRVTGNLVDVTLGKLPGVAGKLFKSDGFKKDKSCCCAAAVQASPSSRRVSRRSSSARKKNTQPLKSQNKKTQRAQNKQGSQKKQASVAKPAATRLASTKSGGVMATLRGVSERFAKSFFPAQSNGFHAGGPTQGMQLREVQANSRKQGADYRQPAAGRGPGLMEALERGLVPLPSDGRMTALPNTQTFSHERSTEALPHAPKLPASGLSGAVSKLESSAARRLGPMRYVDTAMDVAEGIRNGDAKAVGAGLTTAGGAWAGASAGAAIGTLIFPGVGTAVGGAIGGLLGSEAGTWLGDKLFGSTDRLPAPGAVSKELNAARTDNVQVTLAPSIQITGVNPADAQQVVNQVIQALQFQCMPMVTDTLGIRRNAALADPPGGD</sequence>
<feature type="compositionally biased region" description="Polar residues" evidence="1">
    <location>
        <begin position="304"/>
        <end position="315"/>
    </location>
</feature>
<comment type="caution">
    <text evidence="2">The sequence shown here is derived from an EMBL/GenBank/DDBJ whole genome shotgun (WGS) entry which is preliminary data.</text>
</comment>
<feature type="compositionally biased region" description="Basic residues" evidence="1">
    <location>
        <begin position="279"/>
        <end position="291"/>
    </location>
</feature>
<evidence type="ECO:0000256" key="1">
    <source>
        <dbReference type="SAM" id="MobiDB-lite"/>
    </source>
</evidence>
<feature type="compositionally biased region" description="Basic and acidic residues" evidence="1">
    <location>
        <begin position="90"/>
        <end position="105"/>
    </location>
</feature>
<proteinExistence type="predicted"/>
<protein>
    <submittedName>
        <fullName evidence="2">Phage tail tape measure protein</fullName>
    </submittedName>
</protein>
<name>A0A7Y7RQA2_9PSED</name>
<gene>
    <name evidence="2" type="ORF">HX797_04530</name>
</gene>
<evidence type="ECO:0000313" key="3">
    <source>
        <dbReference type="Proteomes" id="UP000560470"/>
    </source>
</evidence>
<dbReference type="Proteomes" id="UP000560470">
    <property type="component" value="Unassembled WGS sequence"/>
</dbReference>
<accession>A0A7Y7RQA2</accession>